<keyword evidence="5" id="KW-1185">Reference proteome</keyword>
<organism evidence="4 5">
    <name type="scientific">Heliocybe sulcata</name>
    <dbReference type="NCBI Taxonomy" id="5364"/>
    <lineage>
        <taxon>Eukaryota</taxon>
        <taxon>Fungi</taxon>
        <taxon>Dikarya</taxon>
        <taxon>Basidiomycota</taxon>
        <taxon>Agaricomycotina</taxon>
        <taxon>Agaricomycetes</taxon>
        <taxon>Gloeophyllales</taxon>
        <taxon>Gloeophyllaceae</taxon>
        <taxon>Heliocybe</taxon>
    </lineage>
</organism>
<feature type="transmembrane region" description="Helical" evidence="2">
    <location>
        <begin position="21"/>
        <end position="44"/>
    </location>
</feature>
<dbReference type="Pfam" id="PF09423">
    <property type="entry name" value="PhoD"/>
    <property type="match status" value="1"/>
</dbReference>
<feature type="region of interest" description="Disordered" evidence="1">
    <location>
        <begin position="65"/>
        <end position="85"/>
    </location>
</feature>
<evidence type="ECO:0000256" key="1">
    <source>
        <dbReference type="SAM" id="MobiDB-lite"/>
    </source>
</evidence>
<keyword evidence="2" id="KW-0472">Membrane</keyword>
<dbReference type="OrthoDB" id="2100241at2759"/>
<dbReference type="SUPFAM" id="SSF56300">
    <property type="entry name" value="Metallo-dependent phosphatases"/>
    <property type="match status" value="1"/>
</dbReference>
<protein>
    <recommendedName>
        <fullName evidence="3">PhoD-like phosphatase metallophosphatase domain-containing protein</fullName>
    </recommendedName>
</protein>
<feature type="domain" description="PhoD-like phosphatase metallophosphatase" evidence="3">
    <location>
        <begin position="367"/>
        <end position="626"/>
    </location>
</feature>
<evidence type="ECO:0000256" key="2">
    <source>
        <dbReference type="SAM" id="Phobius"/>
    </source>
</evidence>
<reference evidence="4 5" key="1">
    <citation type="journal article" date="2019" name="Nat. Ecol. Evol.">
        <title>Megaphylogeny resolves global patterns of mushroom evolution.</title>
        <authorList>
            <person name="Varga T."/>
            <person name="Krizsan K."/>
            <person name="Foldi C."/>
            <person name="Dima B."/>
            <person name="Sanchez-Garcia M."/>
            <person name="Sanchez-Ramirez S."/>
            <person name="Szollosi G.J."/>
            <person name="Szarkandi J.G."/>
            <person name="Papp V."/>
            <person name="Albert L."/>
            <person name="Andreopoulos W."/>
            <person name="Angelini C."/>
            <person name="Antonin V."/>
            <person name="Barry K.W."/>
            <person name="Bougher N.L."/>
            <person name="Buchanan P."/>
            <person name="Buyck B."/>
            <person name="Bense V."/>
            <person name="Catcheside P."/>
            <person name="Chovatia M."/>
            <person name="Cooper J."/>
            <person name="Damon W."/>
            <person name="Desjardin D."/>
            <person name="Finy P."/>
            <person name="Geml J."/>
            <person name="Haridas S."/>
            <person name="Hughes K."/>
            <person name="Justo A."/>
            <person name="Karasinski D."/>
            <person name="Kautmanova I."/>
            <person name="Kiss B."/>
            <person name="Kocsube S."/>
            <person name="Kotiranta H."/>
            <person name="LaButti K.M."/>
            <person name="Lechner B.E."/>
            <person name="Liimatainen K."/>
            <person name="Lipzen A."/>
            <person name="Lukacs Z."/>
            <person name="Mihaltcheva S."/>
            <person name="Morgado L.N."/>
            <person name="Niskanen T."/>
            <person name="Noordeloos M.E."/>
            <person name="Ohm R.A."/>
            <person name="Ortiz-Santana B."/>
            <person name="Ovrebo C."/>
            <person name="Racz N."/>
            <person name="Riley R."/>
            <person name="Savchenko A."/>
            <person name="Shiryaev A."/>
            <person name="Soop K."/>
            <person name="Spirin V."/>
            <person name="Szebenyi C."/>
            <person name="Tomsovsky M."/>
            <person name="Tulloss R.E."/>
            <person name="Uehling J."/>
            <person name="Grigoriev I.V."/>
            <person name="Vagvolgyi C."/>
            <person name="Papp T."/>
            <person name="Martin F.M."/>
            <person name="Miettinen O."/>
            <person name="Hibbett D.S."/>
            <person name="Nagy L.G."/>
        </authorList>
    </citation>
    <scope>NUCLEOTIDE SEQUENCE [LARGE SCALE GENOMIC DNA]</scope>
    <source>
        <strain evidence="4 5">OMC1185</strain>
    </source>
</reference>
<gene>
    <name evidence="4" type="ORF">OE88DRAFT_1675067</name>
</gene>
<dbReference type="InterPro" id="IPR038607">
    <property type="entry name" value="PhoD-like_sf"/>
</dbReference>
<keyword evidence="2" id="KW-0812">Transmembrane</keyword>
<dbReference type="PANTHER" id="PTHR43606:SF2">
    <property type="entry name" value="ALKALINE PHOSPHATASE FAMILY PROTEIN (AFU_ORTHOLOGUE AFUA_5G03860)"/>
    <property type="match status" value="1"/>
</dbReference>
<dbReference type="InterPro" id="IPR029052">
    <property type="entry name" value="Metallo-depent_PP-like"/>
</dbReference>
<dbReference type="InterPro" id="IPR052900">
    <property type="entry name" value="Phospholipid_Metab_Enz"/>
</dbReference>
<evidence type="ECO:0000313" key="4">
    <source>
        <dbReference type="EMBL" id="TFK55324.1"/>
    </source>
</evidence>
<dbReference type="CDD" id="cd07389">
    <property type="entry name" value="MPP_PhoD"/>
    <property type="match status" value="1"/>
</dbReference>
<dbReference type="Gene3D" id="2.60.40.380">
    <property type="entry name" value="Purple acid phosphatase-like, N-terminal"/>
    <property type="match status" value="1"/>
</dbReference>
<accession>A0A5C3NCB6</accession>
<evidence type="ECO:0000313" key="5">
    <source>
        <dbReference type="Proteomes" id="UP000305948"/>
    </source>
</evidence>
<proteinExistence type="predicted"/>
<dbReference type="STRING" id="5364.A0A5C3NCB6"/>
<evidence type="ECO:0000259" key="3">
    <source>
        <dbReference type="Pfam" id="PF09423"/>
    </source>
</evidence>
<name>A0A5C3NCB6_9AGAM</name>
<sequence>MGAFKYSNALLSSAFRAISYIFLRVVPHHLAVPVIPTLYILYLLTYAPAANQAQLEGAAEVEIVEESQEKSNGEPTAKTSEKIVAKSSPSPLTTLLLSLPTSAARLRASNLAINTLLLLAFADFIATPYFDTAKDVTFTRVGAVHPDAARITVRYPHPYQTEHNETVTEGAVQVQWRLVKASDIETKWQDGPLVHLSAEHDWTNTVSLGDLSPSTTYEYRLNCESPCLPYPAKPIKFHTFPDPRLASGSHFRFVFTSCTTPNFPYLPFHGRTIKGYDLLAEYLWPSKPLVDVKVNLTEAVETAKEVVSEVVESAKEIVSEVSETISAAIANETLSSSSSSSVYWSPSPSPSPSAAPAPVTAETETAPVEFMLFLGDFIYADVPVYFGDSEEAYRQLYRRTYNSPSFRKVYEKLPIFHAYDDHEILNNYAGQGNDSLSPFANAASAYDIYLGAANYDSHSASPASTFGEKKNYYDFRYGDAAFFVMDTRRYRSDITTESVETRTMLGEEQVGALYDWLSRVNSTATFKFIVTSVPFTSLWTYEGQIDTWAAFATEKAELLSVLHTVPNVIFLSGDRHEFAVIEFTPEQPFGHTVLEVSTSPLNMFYVPLVRTLKARSEETVQKLKTELVTNEDGLSETVTTFEEVPRERVVKYEPVGNHKWSSLEVDTRDADKPIVRLELVVDGKSSYRMEIPGTPVKLRSTTALGALMPQNFRGVLDRIGLKPSKWF</sequence>
<dbReference type="InterPro" id="IPR018946">
    <property type="entry name" value="PhoD-like_MPP"/>
</dbReference>
<dbReference type="PANTHER" id="PTHR43606">
    <property type="entry name" value="PHOSPHATASE, PUTATIVE (AFU_ORTHOLOGUE AFUA_6G08710)-RELATED"/>
    <property type="match status" value="1"/>
</dbReference>
<dbReference type="AlphaFoldDB" id="A0A5C3NCB6"/>
<dbReference type="Proteomes" id="UP000305948">
    <property type="component" value="Unassembled WGS sequence"/>
</dbReference>
<keyword evidence="2" id="KW-1133">Transmembrane helix</keyword>
<dbReference type="EMBL" id="ML213505">
    <property type="protein sequence ID" value="TFK55324.1"/>
    <property type="molecule type" value="Genomic_DNA"/>
</dbReference>
<dbReference type="Gene3D" id="3.60.21.70">
    <property type="entry name" value="PhoD-like phosphatase"/>
    <property type="match status" value="1"/>
</dbReference>